<comment type="caution">
    <text evidence="2">The sequence shown here is derived from an EMBL/GenBank/DDBJ whole genome shotgun (WGS) entry which is preliminary data.</text>
</comment>
<reference evidence="2 3" key="1">
    <citation type="submission" date="2019-04" db="EMBL/GenBank/DDBJ databases">
        <title>Aspergillus burnettii sp. nov., novel species from soil in southeast Queensland.</title>
        <authorList>
            <person name="Gilchrist C.L.M."/>
            <person name="Pitt J.I."/>
            <person name="Lange L."/>
            <person name="Lacey H.J."/>
            <person name="Vuong D."/>
            <person name="Midgley D.J."/>
            <person name="Greenfield P."/>
            <person name="Bradbury M."/>
            <person name="Lacey E."/>
            <person name="Busk P.K."/>
            <person name="Pilgaard B."/>
            <person name="Chooi Y.H."/>
            <person name="Piggott A.M."/>
        </authorList>
    </citation>
    <scope>NUCLEOTIDE SEQUENCE [LARGE SCALE GENOMIC DNA]</scope>
    <source>
        <strain evidence="2 3">FRR 5400</strain>
    </source>
</reference>
<evidence type="ECO:0000256" key="1">
    <source>
        <dbReference type="SAM" id="MobiDB-lite"/>
    </source>
</evidence>
<feature type="region of interest" description="Disordered" evidence="1">
    <location>
        <begin position="1"/>
        <end position="107"/>
    </location>
</feature>
<protein>
    <submittedName>
        <fullName evidence="2">Uncharacterized protein</fullName>
    </submittedName>
</protein>
<feature type="compositionally biased region" description="Polar residues" evidence="1">
    <location>
        <begin position="60"/>
        <end position="107"/>
    </location>
</feature>
<organism evidence="2 3">
    <name type="scientific">Petromyces alliaceus</name>
    <name type="common">Aspergillus alliaceus</name>
    <dbReference type="NCBI Taxonomy" id="209559"/>
    <lineage>
        <taxon>Eukaryota</taxon>
        <taxon>Fungi</taxon>
        <taxon>Dikarya</taxon>
        <taxon>Ascomycota</taxon>
        <taxon>Pezizomycotina</taxon>
        <taxon>Eurotiomycetes</taxon>
        <taxon>Eurotiomycetidae</taxon>
        <taxon>Eurotiales</taxon>
        <taxon>Aspergillaceae</taxon>
        <taxon>Aspergillus</taxon>
        <taxon>Aspergillus subgen. Circumdati</taxon>
    </lineage>
</organism>
<evidence type="ECO:0000313" key="2">
    <source>
        <dbReference type="EMBL" id="KAF5861172.1"/>
    </source>
</evidence>
<sequence length="275" mass="30155">MSKNRTPTAAMTFSVPPLETQEGISLYGSTPSLHGSSDFSKSTYRSDPPGSKSRNHLPSVLSSSRKVTFDPQSATTWTTPWHNKQTPTISKKPSQSPTKATNSGSWANSSSYMPLPWYGTQTISSPLSGFTPTSSPTAGSTWTVTVTPDKVTEFHPPSMNASVGDSILFSSTNGSFFLYNTTLEAICKPSTIFGDGAHTNILYTVNSTEPMWFLGYKYENWFNCFPPSHFALNPGNQQAQYSSIIHTNYVYISFTEAQYHRPTTTITTVVTVHPT</sequence>
<dbReference type="EMBL" id="SPNV01000107">
    <property type="protein sequence ID" value="KAF5861172.1"/>
    <property type="molecule type" value="Genomic_DNA"/>
</dbReference>
<evidence type="ECO:0000313" key="3">
    <source>
        <dbReference type="Proteomes" id="UP000541154"/>
    </source>
</evidence>
<gene>
    <name evidence="2" type="ORF">ETB97_000546</name>
</gene>
<keyword evidence="3" id="KW-1185">Reference proteome</keyword>
<dbReference type="Proteomes" id="UP000541154">
    <property type="component" value="Unassembled WGS sequence"/>
</dbReference>
<dbReference type="AlphaFoldDB" id="A0A8H6A3Z9"/>
<proteinExistence type="predicted"/>
<accession>A0A8H6A3Z9</accession>
<name>A0A8H6A3Z9_PETAA</name>
<feature type="compositionally biased region" description="Polar residues" evidence="1">
    <location>
        <begin position="27"/>
        <end position="45"/>
    </location>
</feature>
<feature type="compositionally biased region" description="Polar residues" evidence="1">
    <location>
        <begin position="1"/>
        <end position="11"/>
    </location>
</feature>